<dbReference type="Proteomes" id="UP000178427">
    <property type="component" value="Unassembled WGS sequence"/>
</dbReference>
<evidence type="ECO:0000256" key="1">
    <source>
        <dbReference type="SAM" id="SignalP"/>
    </source>
</evidence>
<gene>
    <name evidence="2" type="ORF">A3A40_01620</name>
</gene>
<accession>A0A1F6EJX0</accession>
<protein>
    <submittedName>
        <fullName evidence="2">Uncharacterized protein</fullName>
    </submittedName>
</protein>
<organism evidence="2 3">
    <name type="scientific">Candidatus Kaiserbacteria bacterium RIFCSPLOWO2_01_FULL_54_20</name>
    <dbReference type="NCBI Taxonomy" id="1798513"/>
    <lineage>
        <taxon>Bacteria</taxon>
        <taxon>Candidatus Kaiseribacteriota</taxon>
    </lineage>
</organism>
<dbReference type="AlphaFoldDB" id="A0A1F6EJX0"/>
<feature type="chain" id="PRO_5009524211" evidence="1">
    <location>
        <begin position="24"/>
        <end position="163"/>
    </location>
</feature>
<evidence type="ECO:0000313" key="2">
    <source>
        <dbReference type="EMBL" id="OGG73926.1"/>
    </source>
</evidence>
<feature type="signal peptide" evidence="1">
    <location>
        <begin position="1"/>
        <end position="23"/>
    </location>
</feature>
<proteinExistence type="predicted"/>
<evidence type="ECO:0000313" key="3">
    <source>
        <dbReference type="Proteomes" id="UP000178427"/>
    </source>
</evidence>
<reference evidence="2 3" key="1">
    <citation type="journal article" date="2016" name="Nat. Commun.">
        <title>Thousands of microbial genomes shed light on interconnected biogeochemical processes in an aquifer system.</title>
        <authorList>
            <person name="Anantharaman K."/>
            <person name="Brown C.T."/>
            <person name="Hug L.A."/>
            <person name="Sharon I."/>
            <person name="Castelle C.J."/>
            <person name="Probst A.J."/>
            <person name="Thomas B.C."/>
            <person name="Singh A."/>
            <person name="Wilkins M.J."/>
            <person name="Karaoz U."/>
            <person name="Brodie E.L."/>
            <person name="Williams K.H."/>
            <person name="Hubbard S.S."/>
            <person name="Banfield J.F."/>
        </authorList>
    </citation>
    <scope>NUCLEOTIDE SEQUENCE [LARGE SCALE GENOMIC DNA]</scope>
</reference>
<comment type="caution">
    <text evidence="2">The sequence shown here is derived from an EMBL/GenBank/DDBJ whole genome shotgun (WGS) entry which is preliminary data.</text>
</comment>
<name>A0A1F6EJX0_9BACT</name>
<keyword evidence="1" id="KW-0732">Signal</keyword>
<dbReference type="STRING" id="1798513.A3A40_01620"/>
<dbReference type="EMBL" id="MFMA01000024">
    <property type="protein sequence ID" value="OGG73926.1"/>
    <property type="molecule type" value="Genomic_DNA"/>
</dbReference>
<sequence length="163" mass="19267">MITKIPLTLFVFAALVVPFASDAQSYSPYYDSWMYQNPQTSWCGSYYGSCQIGTQHTFAPYTYVNVDPYTYTNVGTYQYPAQTYTYPNQQSYNYSYPQYQTSYSQGSYNQPNYRQSYGYSSYPSYTPYYMSGDEYCYSGYGCYPFYVEDPHQWVYDSWTGTWY</sequence>